<keyword evidence="4" id="KW-1015">Disulfide bond</keyword>
<dbReference type="GeneTree" id="ENSGT00940000154756"/>
<reference evidence="7" key="3">
    <citation type="submission" date="2025-09" db="UniProtKB">
        <authorList>
            <consortium name="Ensembl"/>
        </authorList>
    </citation>
    <scope>IDENTIFICATION</scope>
</reference>
<feature type="domain" description="Ig-like" evidence="6">
    <location>
        <begin position="22"/>
        <end position="103"/>
    </location>
</feature>
<reference evidence="7" key="2">
    <citation type="submission" date="2025-08" db="UniProtKB">
        <authorList>
            <consortium name="Ensembl"/>
        </authorList>
    </citation>
    <scope>IDENTIFICATION</scope>
</reference>
<dbReference type="FunFam" id="2.60.40.10:FF:000228">
    <property type="entry name" value="obscurin isoform X4"/>
    <property type="match status" value="1"/>
</dbReference>
<evidence type="ECO:0000256" key="1">
    <source>
        <dbReference type="ARBA" id="ARBA00004496"/>
    </source>
</evidence>
<dbReference type="AlphaFoldDB" id="A0A3P8S098"/>
<dbReference type="Gene3D" id="2.60.40.10">
    <property type="entry name" value="Immunoglobulins"/>
    <property type="match status" value="1"/>
</dbReference>
<evidence type="ECO:0000313" key="8">
    <source>
        <dbReference type="Proteomes" id="UP000265080"/>
    </source>
</evidence>
<protein>
    <recommendedName>
        <fullName evidence="6">Ig-like domain-containing protein</fullName>
    </recommendedName>
</protein>
<dbReference type="PROSITE" id="PS50835">
    <property type="entry name" value="IG_LIKE"/>
    <property type="match status" value="1"/>
</dbReference>
<dbReference type="InterPro" id="IPR036179">
    <property type="entry name" value="Ig-like_dom_sf"/>
</dbReference>
<evidence type="ECO:0000256" key="2">
    <source>
        <dbReference type="ARBA" id="ARBA00022490"/>
    </source>
</evidence>
<proteinExistence type="predicted"/>
<dbReference type="STRING" id="161767.ENSAPEP00000005425"/>
<dbReference type="SMART" id="SM00408">
    <property type="entry name" value="IGc2"/>
    <property type="match status" value="1"/>
</dbReference>
<dbReference type="InterPro" id="IPR003598">
    <property type="entry name" value="Ig_sub2"/>
</dbReference>
<evidence type="ECO:0000256" key="5">
    <source>
        <dbReference type="SAM" id="MobiDB-lite"/>
    </source>
</evidence>
<keyword evidence="3" id="KW-0597">Phosphoprotein</keyword>
<organism evidence="7 8">
    <name type="scientific">Amphiprion percula</name>
    <name type="common">Orange clownfish</name>
    <name type="synonym">Lutjanus percula</name>
    <dbReference type="NCBI Taxonomy" id="161767"/>
    <lineage>
        <taxon>Eukaryota</taxon>
        <taxon>Metazoa</taxon>
        <taxon>Chordata</taxon>
        <taxon>Craniata</taxon>
        <taxon>Vertebrata</taxon>
        <taxon>Euteleostomi</taxon>
        <taxon>Actinopterygii</taxon>
        <taxon>Neopterygii</taxon>
        <taxon>Teleostei</taxon>
        <taxon>Neoteleostei</taxon>
        <taxon>Acanthomorphata</taxon>
        <taxon>Ovalentaria</taxon>
        <taxon>Pomacentridae</taxon>
        <taxon>Amphiprion</taxon>
    </lineage>
</organism>
<dbReference type="InterPro" id="IPR007110">
    <property type="entry name" value="Ig-like_dom"/>
</dbReference>
<evidence type="ECO:0000256" key="3">
    <source>
        <dbReference type="ARBA" id="ARBA00022553"/>
    </source>
</evidence>
<keyword evidence="2" id="KW-0963">Cytoplasm</keyword>
<name>A0A3P8S098_AMPPE</name>
<dbReference type="Proteomes" id="UP000265080">
    <property type="component" value="Chromosome 2"/>
</dbReference>
<dbReference type="InterPro" id="IPR013098">
    <property type="entry name" value="Ig_I-set"/>
</dbReference>
<dbReference type="PANTHER" id="PTHR35971">
    <property type="entry name" value="SI:DKEY-31G6.6"/>
    <property type="match status" value="1"/>
</dbReference>
<evidence type="ECO:0000259" key="6">
    <source>
        <dbReference type="PROSITE" id="PS50835"/>
    </source>
</evidence>
<dbReference type="InterPro" id="IPR013783">
    <property type="entry name" value="Ig-like_fold"/>
</dbReference>
<dbReference type="SUPFAM" id="SSF48726">
    <property type="entry name" value="Immunoglobulin"/>
    <property type="match status" value="1"/>
</dbReference>
<keyword evidence="8" id="KW-1185">Reference proteome</keyword>
<accession>A0A3P8S098</accession>
<comment type="subcellular location">
    <subcellularLocation>
        <location evidence="1">Cytoplasm</location>
    </subcellularLocation>
</comment>
<dbReference type="Pfam" id="PF07679">
    <property type="entry name" value="I-set"/>
    <property type="match status" value="1"/>
</dbReference>
<sequence>MPLRCGRGLSGASGDSTGLQMPAQKLKNQEAMEEGYVTLRCEFSKSGVPVEWRRDAQLLKEGDKYQLKQEGRVAELLVRNLTLADAGEYSCSVGSTVTSADIRVRESQKLVKCRPKSVFLVGNMKIYMSIHLQELYKNFLGPQCHLNLKILHLLAIFKGQKLRIYPQMDPFNHMDLLENIPSVFSPHFIAGSFISGDTEPLKWI</sequence>
<dbReference type="PANTHER" id="PTHR35971:SF5">
    <property type="entry name" value="OBSCURIN LIKE CYTOSKELETAL ADAPTOR 1"/>
    <property type="match status" value="1"/>
</dbReference>
<reference evidence="7 8" key="1">
    <citation type="submission" date="2018-03" db="EMBL/GenBank/DDBJ databases">
        <title>Finding Nemo's genes: A chromosome-scale reference assembly of the genome of the orange clownfish Amphiprion percula.</title>
        <authorList>
            <person name="Lehmann R."/>
        </authorList>
    </citation>
    <scope>NUCLEOTIDE SEQUENCE</scope>
</reference>
<dbReference type="SMART" id="SM00409">
    <property type="entry name" value="IG"/>
    <property type="match status" value="1"/>
</dbReference>
<feature type="region of interest" description="Disordered" evidence="5">
    <location>
        <begin position="1"/>
        <end position="22"/>
    </location>
</feature>
<dbReference type="GO" id="GO:0005737">
    <property type="term" value="C:cytoplasm"/>
    <property type="evidence" value="ECO:0007669"/>
    <property type="project" value="UniProtKB-SubCell"/>
</dbReference>
<dbReference type="Ensembl" id="ENSAPET00000005567.1">
    <property type="protein sequence ID" value="ENSAPEP00000005425.1"/>
    <property type="gene ID" value="ENSAPEG00000003888.1"/>
</dbReference>
<evidence type="ECO:0000256" key="4">
    <source>
        <dbReference type="ARBA" id="ARBA00023157"/>
    </source>
</evidence>
<dbReference type="InterPro" id="IPR003599">
    <property type="entry name" value="Ig_sub"/>
</dbReference>
<dbReference type="InterPro" id="IPR052385">
    <property type="entry name" value="Obscurin/Obscurin-like_Reg"/>
</dbReference>
<evidence type="ECO:0000313" key="7">
    <source>
        <dbReference type="Ensembl" id="ENSAPEP00000005425.1"/>
    </source>
</evidence>